<evidence type="ECO:0008006" key="3">
    <source>
        <dbReference type="Google" id="ProtNLM"/>
    </source>
</evidence>
<name>A0A6J8BAR3_MYTCO</name>
<organism evidence="1 2">
    <name type="scientific">Mytilus coruscus</name>
    <name type="common">Sea mussel</name>
    <dbReference type="NCBI Taxonomy" id="42192"/>
    <lineage>
        <taxon>Eukaryota</taxon>
        <taxon>Metazoa</taxon>
        <taxon>Spiralia</taxon>
        <taxon>Lophotrochozoa</taxon>
        <taxon>Mollusca</taxon>
        <taxon>Bivalvia</taxon>
        <taxon>Autobranchia</taxon>
        <taxon>Pteriomorphia</taxon>
        <taxon>Mytilida</taxon>
        <taxon>Mytiloidea</taxon>
        <taxon>Mytilidae</taxon>
        <taxon>Mytilinae</taxon>
        <taxon>Mytilus</taxon>
    </lineage>
</organism>
<keyword evidence="2" id="KW-1185">Reference proteome</keyword>
<sequence length="159" mass="18602">MLNTIEWYANQHNYNIHPTKSKVISYGSTKNHNTSIWNFSNNTIQLSKETTHLGLKRSSQKEIVTNIEDRIKSARRTKYDLINSGLQGTNGVSPKVSHTVYRTCVLPRLLYGWEIFLLTNKTNPDVGEISYWHTHCVQYKLLLREQQNLMYTCYLEFCL</sequence>
<evidence type="ECO:0000313" key="1">
    <source>
        <dbReference type="EMBL" id="CAC5381048.1"/>
    </source>
</evidence>
<gene>
    <name evidence="1" type="ORF">MCOR_16964</name>
</gene>
<proteinExistence type="predicted"/>
<evidence type="ECO:0000313" key="2">
    <source>
        <dbReference type="Proteomes" id="UP000507470"/>
    </source>
</evidence>
<dbReference type="Proteomes" id="UP000507470">
    <property type="component" value="Unassembled WGS sequence"/>
</dbReference>
<dbReference type="OrthoDB" id="425681at2759"/>
<accession>A0A6J8BAR3</accession>
<dbReference type="EMBL" id="CACVKT020002975">
    <property type="protein sequence ID" value="CAC5381048.1"/>
    <property type="molecule type" value="Genomic_DNA"/>
</dbReference>
<reference evidence="1 2" key="1">
    <citation type="submission" date="2020-06" db="EMBL/GenBank/DDBJ databases">
        <authorList>
            <person name="Li R."/>
            <person name="Bekaert M."/>
        </authorList>
    </citation>
    <scope>NUCLEOTIDE SEQUENCE [LARGE SCALE GENOMIC DNA]</scope>
    <source>
        <strain evidence="2">wild</strain>
    </source>
</reference>
<dbReference type="AlphaFoldDB" id="A0A6J8BAR3"/>
<protein>
    <recommendedName>
        <fullName evidence="3">Reverse transcriptase domain-containing protein</fullName>
    </recommendedName>
</protein>